<dbReference type="EMBL" id="ML977656">
    <property type="protein sequence ID" value="KAF1994561.1"/>
    <property type="molecule type" value="Genomic_DNA"/>
</dbReference>
<feature type="domain" description="DUF4470" evidence="2">
    <location>
        <begin position="85"/>
        <end position="149"/>
    </location>
</feature>
<name>A0A6A5W309_9PLEO</name>
<keyword evidence="1" id="KW-0812">Transmembrane</keyword>
<accession>A0A6A5W309</accession>
<keyword evidence="4" id="KW-1185">Reference proteome</keyword>
<organism evidence="3 4">
    <name type="scientific">Amniculicola lignicola CBS 123094</name>
    <dbReference type="NCBI Taxonomy" id="1392246"/>
    <lineage>
        <taxon>Eukaryota</taxon>
        <taxon>Fungi</taxon>
        <taxon>Dikarya</taxon>
        <taxon>Ascomycota</taxon>
        <taxon>Pezizomycotina</taxon>
        <taxon>Dothideomycetes</taxon>
        <taxon>Pleosporomycetidae</taxon>
        <taxon>Pleosporales</taxon>
        <taxon>Amniculicolaceae</taxon>
        <taxon>Amniculicola</taxon>
    </lineage>
</organism>
<dbReference type="Pfam" id="PF14737">
    <property type="entry name" value="DUF4470"/>
    <property type="match status" value="1"/>
</dbReference>
<dbReference type="AlphaFoldDB" id="A0A6A5W309"/>
<gene>
    <name evidence="3" type="ORF">P154DRAFT_539496</name>
</gene>
<reference evidence="3" key="1">
    <citation type="journal article" date="2020" name="Stud. Mycol.">
        <title>101 Dothideomycetes genomes: a test case for predicting lifestyles and emergence of pathogens.</title>
        <authorList>
            <person name="Haridas S."/>
            <person name="Albert R."/>
            <person name="Binder M."/>
            <person name="Bloem J."/>
            <person name="Labutti K."/>
            <person name="Salamov A."/>
            <person name="Andreopoulos B."/>
            <person name="Baker S."/>
            <person name="Barry K."/>
            <person name="Bills G."/>
            <person name="Bluhm B."/>
            <person name="Cannon C."/>
            <person name="Castanera R."/>
            <person name="Culley D."/>
            <person name="Daum C."/>
            <person name="Ezra D."/>
            <person name="Gonzalez J."/>
            <person name="Henrissat B."/>
            <person name="Kuo A."/>
            <person name="Liang C."/>
            <person name="Lipzen A."/>
            <person name="Lutzoni F."/>
            <person name="Magnuson J."/>
            <person name="Mondo S."/>
            <person name="Nolan M."/>
            <person name="Ohm R."/>
            <person name="Pangilinan J."/>
            <person name="Park H.-J."/>
            <person name="Ramirez L."/>
            <person name="Alfaro M."/>
            <person name="Sun H."/>
            <person name="Tritt A."/>
            <person name="Yoshinaga Y."/>
            <person name="Zwiers L.-H."/>
            <person name="Turgeon B."/>
            <person name="Goodwin S."/>
            <person name="Spatafora J."/>
            <person name="Crous P."/>
            <person name="Grigoriev I."/>
        </authorList>
    </citation>
    <scope>NUCLEOTIDE SEQUENCE</scope>
    <source>
        <strain evidence="3">CBS 123094</strain>
    </source>
</reference>
<evidence type="ECO:0000259" key="2">
    <source>
        <dbReference type="Pfam" id="PF14737"/>
    </source>
</evidence>
<protein>
    <recommendedName>
        <fullName evidence="2">DUF4470 domain-containing protein</fullName>
    </recommendedName>
</protein>
<dbReference type="Proteomes" id="UP000799779">
    <property type="component" value="Unassembled WGS sequence"/>
</dbReference>
<dbReference type="OrthoDB" id="3788392at2759"/>
<proteinExistence type="predicted"/>
<dbReference type="InterPro" id="IPR027974">
    <property type="entry name" value="DUF4470"/>
</dbReference>
<feature type="transmembrane region" description="Helical" evidence="1">
    <location>
        <begin position="174"/>
        <end position="196"/>
    </location>
</feature>
<keyword evidence="1" id="KW-1133">Transmembrane helix</keyword>
<evidence type="ECO:0000256" key="1">
    <source>
        <dbReference type="SAM" id="Phobius"/>
    </source>
</evidence>
<keyword evidence="1" id="KW-0472">Membrane</keyword>
<evidence type="ECO:0000313" key="4">
    <source>
        <dbReference type="Proteomes" id="UP000799779"/>
    </source>
</evidence>
<sequence length="264" mass="29553">MDSEVPLLAVKAARKDSRPLANLSAVYFELGKYGEAEGIEWSSKGHENQYWKRMWVLIEERGGSFGQLPRGLGYLSTDEEIYKQTNLTETISILFGGFGDARHFFATLLIPKTTKAVRGQQKLHITCTDHKPMVFARFLVALLVPSDLGEAQDSPPPEMATDDVEMLVQHNTSLLLYLHFAVVMPPIVFGLFQLYLKKAITFLEDTKSLKDKNLYVSVVAAHSTTKVEMGPILLRKRMVEEDIWDGIPVPPGLGTERSLWGNTG</sequence>
<evidence type="ECO:0000313" key="3">
    <source>
        <dbReference type="EMBL" id="KAF1994561.1"/>
    </source>
</evidence>